<sequence>MRTAAFSLAALCLVLPAAVQAATLSTMTPAKALDEGRLAALPAAERGQWLAYLARSRALMAADKAAIEAERPDPAGLPARPHAAPADGGMPLRKPAAWYATPEALRVADTILSFQTPAGGWGKNADRSGPPRRPGEHWSPLDAGRKGGWNYVGTIDNGATTTEMRFLARVQAQSPAQREACRAAFLKGLRYLLNAQYPNGGFPQVYPLQGGYHDAITLNDDAMLKVVELLLDAGSAQGDFAFVPAALSGEARAAAERGVALFVAAQQGAGGQRTGWGQQHDALSLALAGARNFEPAALASGESANLLLFLMRLPEPSPALRQSVHAGVGWLRAAALRDLAWQAGAADAGRRLVPAPGAGEIWARYYDAHSLKPVFGDRDRSVHDDVNELSVERRNGYAWFLTSPARAIARYAAWSSLYPAASP</sequence>
<keyword evidence="2" id="KW-0732">Signal</keyword>
<dbReference type="EMBL" id="AP026966">
    <property type="protein sequence ID" value="BDT59871.1"/>
    <property type="molecule type" value="Genomic_DNA"/>
</dbReference>
<dbReference type="Pfam" id="PF09492">
    <property type="entry name" value="Pec_lyase"/>
    <property type="match status" value="1"/>
</dbReference>
<evidence type="ECO:0000313" key="3">
    <source>
        <dbReference type="EMBL" id="BDT59871.1"/>
    </source>
</evidence>
<proteinExistence type="predicted"/>
<dbReference type="Gene3D" id="1.50.10.20">
    <property type="match status" value="1"/>
</dbReference>
<feature type="chain" id="PRO_5045508260" evidence="2">
    <location>
        <begin position="22"/>
        <end position="423"/>
    </location>
</feature>
<dbReference type="GO" id="GO:0016829">
    <property type="term" value="F:lyase activity"/>
    <property type="evidence" value="ECO:0007669"/>
    <property type="project" value="UniProtKB-KW"/>
</dbReference>
<keyword evidence="3" id="KW-0456">Lyase</keyword>
<name>A0ABN6TCF0_9BURK</name>
<dbReference type="RefSeq" id="WP_281908767.1">
    <property type="nucleotide sequence ID" value="NZ_AP026966.1"/>
</dbReference>
<feature type="signal peptide" evidence="2">
    <location>
        <begin position="1"/>
        <end position="21"/>
    </location>
</feature>
<evidence type="ECO:0000313" key="4">
    <source>
        <dbReference type="Proteomes" id="UP001163336"/>
    </source>
</evidence>
<gene>
    <name evidence="3" type="ORF">MasN3_33650</name>
</gene>
<keyword evidence="4" id="KW-1185">Reference proteome</keyword>
<dbReference type="InterPro" id="IPR012669">
    <property type="entry name" value="Pectate_lyase"/>
</dbReference>
<feature type="region of interest" description="Disordered" evidence="1">
    <location>
        <begin position="118"/>
        <end position="142"/>
    </location>
</feature>
<evidence type="ECO:0000256" key="2">
    <source>
        <dbReference type="SAM" id="SignalP"/>
    </source>
</evidence>
<organism evidence="3 4">
    <name type="scientific">Massilia varians</name>
    <dbReference type="NCBI Taxonomy" id="457921"/>
    <lineage>
        <taxon>Bacteria</taxon>
        <taxon>Pseudomonadati</taxon>
        <taxon>Pseudomonadota</taxon>
        <taxon>Betaproteobacteria</taxon>
        <taxon>Burkholderiales</taxon>
        <taxon>Oxalobacteraceae</taxon>
        <taxon>Telluria group</taxon>
        <taxon>Massilia</taxon>
    </lineage>
</organism>
<dbReference type="SUPFAM" id="SSF81853">
    <property type="entry name" value="Family 10 polysaccharide lyase"/>
    <property type="match status" value="1"/>
</dbReference>
<dbReference type="Proteomes" id="UP001163336">
    <property type="component" value="Chromosome"/>
</dbReference>
<accession>A0ABN6TCF0</accession>
<reference evidence="3" key="1">
    <citation type="submission" date="2022-11" db="EMBL/GenBank/DDBJ databases">
        <title>Isolation and characterization of PLA-degrading bacterium Massilia sp. from Antarctic soil.</title>
        <authorList>
            <person name="Sato K."/>
            <person name="Gomez-Fuentes C."/>
            <person name="Ahmad S.A."/>
            <person name="Zulkharnain A."/>
        </authorList>
    </citation>
    <scope>NUCLEOTIDE SEQUENCE</scope>
    <source>
        <strain evidence="3">N-3</strain>
    </source>
</reference>
<evidence type="ECO:0000256" key="1">
    <source>
        <dbReference type="SAM" id="MobiDB-lite"/>
    </source>
</evidence>
<protein>
    <submittedName>
        <fullName evidence="3">Pectate lyase</fullName>
    </submittedName>
</protein>
<dbReference type="NCBIfam" id="TIGR02474">
    <property type="entry name" value="pec_lyase"/>
    <property type="match status" value="1"/>
</dbReference>